<proteinExistence type="predicted"/>
<dbReference type="PATRIC" id="fig|284581.3.peg.2390"/>
<protein>
    <recommendedName>
        <fullName evidence="1">LysM domain-containing protein</fullName>
    </recommendedName>
</protein>
<organism evidence="2 3">
    <name type="scientific">Priestia koreensis</name>
    <dbReference type="NCBI Taxonomy" id="284581"/>
    <lineage>
        <taxon>Bacteria</taxon>
        <taxon>Bacillati</taxon>
        <taxon>Bacillota</taxon>
        <taxon>Bacilli</taxon>
        <taxon>Bacillales</taxon>
        <taxon>Bacillaceae</taxon>
        <taxon>Priestia</taxon>
    </lineage>
</organism>
<name>A0A0M0L5U8_9BACI</name>
<dbReference type="Proteomes" id="UP000037558">
    <property type="component" value="Unassembled WGS sequence"/>
</dbReference>
<dbReference type="Pfam" id="PF01476">
    <property type="entry name" value="LysM"/>
    <property type="match status" value="1"/>
</dbReference>
<dbReference type="AlphaFoldDB" id="A0A0M0L5U8"/>
<comment type="caution">
    <text evidence="2">The sequence shown here is derived from an EMBL/GenBank/DDBJ whole genome shotgun (WGS) entry which is preliminary data.</text>
</comment>
<gene>
    <name evidence="2" type="ORF">AMD01_11380</name>
</gene>
<evidence type="ECO:0000313" key="2">
    <source>
        <dbReference type="EMBL" id="KOO46424.1"/>
    </source>
</evidence>
<dbReference type="RefSeq" id="WP_053401514.1">
    <property type="nucleotide sequence ID" value="NZ_JAUKEN010000001.1"/>
</dbReference>
<accession>A0A0M0L5U8</accession>
<feature type="domain" description="LysM" evidence="1">
    <location>
        <begin position="38"/>
        <end position="89"/>
    </location>
</feature>
<dbReference type="STRING" id="284581.AMD01_11380"/>
<dbReference type="InterPro" id="IPR036779">
    <property type="entry name" value="LysM_dom_sf"/>
</dbReference>
<sequence>MKKHLQSIKFYSFFFIFIALFTYTVTAAAGETNIEKYATITVSSGDSLWGLSREYKDYHKMSSTDFIEWVCSNNQLKGDTIHPGDKIHIPVLKKKIPASVVLAE</sequence>
<evidence type="ECO:0000313" key="3">
    <source>
        <dbReference type="Proteomes" id="UP000037558"/>
    </source>
</evidence>
<dbReference type="CDD" id="cd00118">
    <property type="entry name" value="LysM"/>
    <property type="match status" value="1"/>
</dbReference>
<dbReference type="Gene3D" id="3.10.350.10">
    <property type="entry name" value="LysM domain"/>
    <property type="match status" value="1"/>
</dbReference>
<dbReference type="EMBL" id="LILC01000013">
    <property type="protein sequence ID" value="KOO46424.1"/>
    <property type="molecule type" value="Genomic_DNA"/>
</dbReference>
<dbReference type="InterPro" id="IPR018392">
    <property type="entry name" value="LysM"/>
</dbReference>
<evidence type="ECO:0000259" key="1">
    <source>
        <dbReference type="PROSITE" id="PS51782"/>
    </source>
</evidence>
<dbReference type="PROSITE" id="PS51782">
    <property type="entry name" value="LYSM"/>
    <property type="match status" value="1"/>
</dbReference>
<dbReference type="SUPFAM" id="SSF54106">
    <property type="entry name" value="LysM domain"/>
    <property type="match status" value="1"/>
</dbReference>
<dbReference type="SMART" id="SM00257">
    <property type="entry name" value="LysM"/>
    <property type="match status" value="1"/>
</dbReference>
<reference evidence="3" key="1">
    <citation type="submission" date="2015-08" db="EMBL/GenBank/DDBJ databases">
        <title>Fjat-14210 dsm16467.</title>
        <authorList>
            <person name="Liu B."/>
            <person name="Wang J."/>
            <person name="Zhu Y."/>
            <person name="Liu G."/>
            <person name="Chen Q."/>
            <person name="Chen Z."/>
            <person name="Lan J."/>
            <person name="Che J."/>
            <person name="Ge C."/>
            <person name="Shi H."/>
            <person name="Pan Z."/>
            <person name="Liu X."/>
        </authorList>
    </citation>
    <scope>NUCLEOTIDE SEQUENCE [LARGE SCALE GENOMIC DNA]</scope>
    <source>
        <strain evidence="3">DSM 16467</strain>
    </source>
</reference>
<keyword evidence="3" id="KW-1185">Reference proteome</keyword>